<dbReference type="GO" id="GO:0016757">
    <property type="term" value="F:glycosyltransferase activity"/>
    <property type="evidence" value="ECO:0007669"/>
    <property type="project" value="UniProtKB-KW"/>
</dbReference>
<dbReference type="OrthoDB" id="411524at2759"/>
<evidence type="ECO:0000256" key="1">
    <source>
        <dbReference type="ARBA" id="ARBA00004877"/>
    </source>
</evidence>
<reference evidence="6" key="3">
    <citation type="submission" date="2018-08" db="UniProtKB">
        <authorList>
            <consortium name="EnsemblPlants"/>
        </authorList>
    </citation>
    <scope>IDENTIFICATION</scope>
    <source>
        <strain evidence="6">cv. Bd21</strain>
    </source>
</reference>
<dbReference type="PANTHER" id="PTHR13778">
    <property type="entry name" value="GLYCOSYLTRANSFERASE 8 DOMAIN-CONTAINING PROTEIN"/>
    <property type="match status" value="1"/>
</dbReference>
<reference evidence="5" key="2">
    <citation type="submission" date="2017-06" db="EMBL/GenBank/DDBJ databases">
        <title>WGS assembly of Brachypodium distachyon.</title>
        <authorList>
            <consortium name="The International Brachypodium Initiative"/>
            <person name="Lucas S."/>
            <person name="Harmon-Smith M."/>
            <person name="Lail K."/>
            <person name="Tice H."/>
            <person name="Grimwood J."/>
            <person name="Bruce D."/>
            <person name="Barry K."/>
            <person name="Shu S."/>
            <person name="Lindquist E."/>
            <person name="Wang M."/>
            <person name="Pitluck S."/>
            <person name="Vogel J.P."/>
            <person name="Garvin D.F."/>
            <person name="Mockler T.C."/>
            <person name="Schmutz J."/>
            <person name="Rokhsar D."/>
            <person name="Bevan M.W."/>
        </authorList>
    </citation>
    <scope>NUCLEOTIDE SEQUENCE</scope>
    <source>
        <strain evidence="5">Bd21</strain>
    </source>
</reference>
<organism evidence="5">
    <name type="scientific">Brachypodium distachyon</name>
    <name type="common">Purple false brome</name>
    <name type="synonym">Trachynia distachya</name>
    <dbReference type="NCBI Taxonomy" id="15368"/>
    <lineage>
        <taxon>Eukaryota</taxon>
        <taxon>Viridiplantae</taxon>
        <taxon>Streptophyta</taxon>
        <taxon>Embryophyta</taxon>
        <taxon>Tracheophyta</taxon>
        <taxon>Spermatophyta</taxon>
        <taxon>Magnoliopsida</taxon>
        <taxon>Liliopsida</taxon>
        <taxon>Poales</taxon>
        <taxon>Poaceae</taxon>
        <taxon>BOP clade</taxon>
        <taxon>Pooideae</taxon>
        <taxon>Stipodae</taxon>
        <taxon>Brachypodieae</taxon>
        <taxon>Brachypodium</taxon>
    </lineage>
</organism>
<dbReference type="EMBL" id="CM000880">
    <property type="protein sequence ID" value="KQK12930.1"/>
    <property type="molecule type" value="Genomic_DNA"/>
</dbReference>
<evidence type="ECO:0000256" key="2">
    <source>
        <dbReference type="ARBA" id="ARBA00022676"/>
    </source>
</evidence>
<dbReference type="eggNOG" id="ENOG502QSM6">
    <property type="taxonomic scope" value="Eukaryota"/>
</dbReference>
<accession>I1GMQ5</accession>
<comment type="pathway">
    <text evidence="1">Glycan metabolism; pectin biosynthesis.</text>
</comment>
<dbReference type="FunFam" id="3.90.550.10:FF:000180">
    <property type="entry name" value="Hexosyltransferase"/>
    <property type="match status" value="1"/>
</dbReference>
<name>I1GMQ5_BRADI</name>
<evidence type="ECO:0000256" key="3">
    <source>
        <dbReference type="ARBA" id="ARBA00022679"/>
    </source>
</evidence>
<dbReference type="Proteomes" id="UP000008810">
    <property type="component" value="Chromosome 1"/>
</dbReference>
<dbReference type="InterPro" id="IPR029044">
    <property type="entry name" value="Nucleotide-diphossugar_trans"/>
</dbReference>
<dbReference type="InterPro" id="IPR050748">
    <property type="entry name" value="Glycosyltrans_8_dom-fam"/>
</dbReference>
<dbReference type="FunCoup" id="I1GMQ5">
    <property type="interactions" value="17"/>
</dbReference>
<gene>
    <name evidence="6" type="primary">LOC100841880</name>
    <name evidence="5" type="ORF">BRADI_1g06917v3</name>
</gene>
<dbReference type="GeneID" id="100841880"/>
<evidence type="ECO:0000313" key="5">
    <source>
        <dbReference type="EMBL" id="KQK12930.1"/>
    </source>
</evidence>
<dbReference type="SUPFAM" id="SSF53448">
    <property type="entry name" value="Nucleotide-diphospho-sugar transferases"/>
    <property type="match status" value="1"/>
</dbReference>
<keyword evidence="2" id="KW-0328">Glycosyltransferase</keyword>
<evidence type="ECO:0000313" key="6">
    <source>
        <dbReference type="EnsemblPlants" id="KQK12930"/>
    </source>
</evidence>
<dbReference type="RefSeq" id="XP_003558522.1">
    <property type="nucleotide sequence ID" value="XM_003558474.4"/>
</dbReference>
<dbReference type="PANTHER" id="PTHR13778:SF47">
    <property type="entry name" value="LIPOPOLYSACCHARIDE 1,3-GALACTOSYLTRANSFERASE"/>
    <property type="match status" value="1"/>
</dbReference>
<sequence>MEGLQRRPAAAAANARAQQPPPAIHCDVEPAPRPWPGMQMLAIAAVLVLGGLQFLPATHFRHPADPGRNWVPFDPTRHPLDISGRIEIFSWISCLDLRTLAVLTNSTLSSSSEPHDVYFNFLIPEGGNDKLPFYKIKSVLPDSNITVTSQKQIKDKLNVATPEGNFFWSFHNELSSIIIATTQPSKKRYVYISADSVIKGKIEELARIDLGIYAIGAVEDCSKRVGDYTNMDVLNAVHRTAPTGLASTEPYNKDTCLLDIDVLVVEPRNLKRNTIDAIKVWVTGLSLANPRDGIQLAITLAFYDNYLKLPSSWKRGNANADILHYDGPKNVCSADGRQHQEQGSGETWRQYLSEKSDAMLST</sequence>
<keyword evidence="3" id="KW-0808">Transferase</keyword>
<dbReference type="Gramene" id="KQK12930">
    <property type="protein sequence ID" value="KQK12930"/>
    <property type="gene ID" value="BRADI_1g06917v3"/>
</dbReference>
<dbReference type="Gene3D" id="3.90.550.10">
    <property type="entry name" value="Spore Coat Polysaccharide Biosynthesis Protein SpsA, Chain A"/>
    <property type="match status" value="1"/>
</dbReference>
<dbReference type="OMA" id="RNWIPFD"/>
<evidence type="ECO:0000313" key="7">
    <source>
        <dbReference type="Proteomes" id="UP000008810"/>
    </source>
</evidence>
<dbReference type="ExpressionAtlas" id="I1GMQ5">
    <property type="expression patterns" value="baseline and differential"/>
</dbReference>
<reference evidence="5 6" key="1">
    <citation type="journal article" date="2010" name="Nature">
        <title>Genome sequencing and analysis of the model grass Brachypodium distachyon.</title>
        <authorList>
            <consortium name="International Brachypodium Initiative"/>
        </authorList>
    </citation>
    <scope>NUCLEOTIDE SEQUENCE [LARGE SCALE GENOMIC DNA]</scope>
    <source>
        <strain evidence="5 6">Bd21</strain>
    </source>
</reference>
<dbReference type="KEGG" id="bdi:100841880"/>
<dbReference type="AlphaFoldDB" id="I1GMQ5"/>
<keyword evidence="7" id="KW-1185">Reference proteome</keyword>
<feature type="compositionally biased region" description="Low complexity" evidence="4">
    <location>
        <begin position="1"/>
        <end position="18"/>
    </location>
</feature>
<dbReference type="GO" id="GO:0005794">
    <property type="term" value="C:Golgi apparatus"/>
    <property type="evidence" value="ECO:0000318"/>
    <property type="project" value="GO_Central"/>
</dbReference>
<evidence type="ECO:0000256" key="4">
    <source>
        <dbReference type="SAM" id="MobiDB-lite"/>
    </source>
</evidence>
<proteinExistence type="predicted"/>
<dbReference type="EnsemblPlants" id="KQK12930">
    <property type="protein sequence ID" value="KQK12930"/>
    <property type="gene ID" value="BRADI_1g06917v3"/>
</dbReference>
<feature type="region of interest" description="Disordered" evidence="4">
    <location>
        <begin position="1"/>
        <end position="23"/>
    </location>
</feature>
<protein>
    <submittedName>
        <fullName evidence="5 6">Uncharacterized protein</fullName>
    </submittedName>
</protein>